<gene>
    <name evidence="8" type="ORF">RALSY_10473</name>
</gene>
<feature type="region of interest" description="Disordered" evidence="5">
    <location>
        <begin position="553"/>
        <end position="575"/>
    </location>
</feature>
<accession>G3A019</accession>
<dbReference type="NCBIfam" id="NF010052">
    <property type="entry name" value="PRK13529.1"/>
    <property type="match status" value="1"/>
</dbReference>
<dbReference type="InterPro" id="IPR012301">
    <property type="entry name" value="Malic_N_dom"/>
</dbReference>
<comment type="similarity">
    <text evidence="1 4">Belongs to the malic enzymes family.</text>
</comment>
<dbReference type="GO" id="GO:0046872">
    <property type="term" value="F:metal ion binding"/>
    <property type="evidence" value="ECO:0007669"/>
    <property type="project" value="UniProtKB-KW"/>
</dbReference>
<evidence type="ECO:0000256" key="3">
    <source>
        <dbReference type="ARBA" id="ARBA00023027"/>
    </source>
</evidence>
<dbReference type="InterPro" id="IPR001891">
    <property type="entry name" value="Malic_OxRdtase"/>
</dbReference>
<dbReference type="SUPFAM" id="SSF53223">
    <property type="entry name" value="Aminoacid dehydrogenase-like, N-terminal domain"/>
    <property type="match status" value="1"/>
</dbReference>
<dbReference type="Pfam" id="PF00390">
    <property type="entry name" value="malic"/>
    <property type="match status" value="1"/>
</dbReference>
<keyword evidence="4" id="KW-0479">Metal-binding</keyword>
<dbReference type="EMBL" id="FR854086">
    <property type="protein sequence ID" value="CCA84500.1"/>
    <property type="molecule type" value="Genomic_DNA"/>
</dbReference>
<dbReference type="SMART" id="SM00919">
    <property type="entry name" value="Malic_M"/>
    <property type="match status" value="1"/>
</dbReference>
<dbReference type="GO" id="GO:0004473">
    <property type="term" value="F:malate dehydrogenase (decarboxylating) (NADP+) activity"/>
    <property type="evidence" value="ECO:0007669"/>
    <property type="project" value="UniProtKB-EC"/>
</dbReference>
<feature type="domain" description="Malic enzyme NAD-binding" evidence="6">
    <location>
        <begin position="269"/>
        <end position="520"/>
    </location>
</feature>
<dbReference type="EC" id="1.1.1.40" evidence="8"/>
<reference evidence="8" key="1">
    <citation type="journal article" date="2011" name="PLoS ONE">
        <title>Ralstonia syzygii, the Blood Disease Bacterium and some Asian R. solanacearum strains form a single genomic species despite divergent lifestyles.</title>
        <authorList>
            <person name="Remenant B."/>
            <person name="de Cambiaire J.C."/>
            <person name="Cellier G."/>
            <person name="Jacobs J.M."/>
            <person name="Mangenot S."/>
            <person name="Barbe V."/>
            <person name="Lajus A."/>
            <person name="Vallenet D."/>
            <person name="Medigue C."/>
            <person name="Fegan M."/>
            <person name="Allen C."/>
            <person name="Prior P."/>
        </authorList>
    </citation>
    <scope>NUCLEOTIDE SEQUENCE</scope>
    <source>
        <strain evidence="8">R24</strain>
    </source>
</reference>
<evidence type="ECO:0000259" key="7">
    <source>
        <dbReference type="SMART" id="SM01274"/>
    </source>
</evidence>
<dbReference type="SUPFAM" id="SSF51735">
    <property type="entry name" value="NAD(P)-binding Rossmann-fold domains"/>
    <property type="match status" value="1"/>
</dbReference>
<dbReference type="InterPro" id="IPR037062">
    <property type="entry name" value="Malic_N_dom_sf"/>
</dbReference>
<sequence length="714" mass="79952">MVTSHAIENKKPAVAHPIAPLAGAALLHDPALNKGSAFTREERRRLGLEGLLPHAVEPLDRQVERVLSHLDGLSDDLARYVYLIDLEARNETVFYRTIMSDPRRFIPIRYDPTVADACLEFGNLYHRARGMYITRDMKGRIADVLRNWPKRDVRFICVSTGGRILGLGDIGANGMSIPIGKLQLYTACAAVPPSYLLPVLFDIGTTNEQLRADPFYMGTREQPLPEAELDALTEEFIQAVQEVFPNCCVHFEDWKGTDAIRMLCYNDDIQGTASVVLAGIAAAMNQTGGRLADQRILFLGAGSAGIGIAKLIAAELQTKGLSAEQARERIRLFDVNGLIEASRTDLTDAQKPWAHADRPTNRLLDVIEHFKPTILIGVSTKGGAFTKDIVEAMARLNERPVIFALSNPTTKAECTAEQAYTWSQGRALFAAGVQFPEFEMDGHTYRPGQTNNFYIYPAIGLATYACRPTRLNDECFIVAAHATADQVSPSLQAKGMLFPSQEHILETEITTASRIAEYMFDAGLAQVPRPREIRACHDRRWFLDRKPEAREVQSRRRHLDAARRASDRPDRHQAAGRAAIDVLRDVPVLRRLRRRSAVHPRPAQRWSAAGRLLHPRLHRRRGHRDRARQAVRLQRGAHLRPAIGRLHELDRAWRGDRPDPAVRPARRAVAERARAAADRVCGHVPVRHDRLSLPAREHRAQGPALRPREGMRTI</sequence>
<dbReference type="InterPro" id="IPR012302">
    <property type="entry name" value="Malic_NAD-bd"/>
</dbReference>
<keyword evidence="3" id="KW-0520">NAD</keyword>
<evidence type="ECO:0000259" key="6">
    <source>
        <dbReference type="SMART" id="SM00919"/>
    </source>
</evidence>
<dbReference type="CDD" id="cd05312">
    <property type="entry name" value="NAD_bind_1_malic_enz"/>
    <property type="match status" value="1"/>
</dbReference>
<dbReference type="Pfam" id="PF03949">
    <property type="entry name" value="Malic_M"/>
    <property type="match status" value="1"/>
</dbReference>
<keyword evidence="2 8" id="KW-0560">Oxidoreductase</keyword>
<reference evidence="8" key="2">
    <citation type="submission" date="2011-04" db="EMBL/GenBank/DDBJ databases">
        <authorList>
            <person name="Genoscope - CEA"/>
        </authorList>
    </citation>
    <scope>NUCLEOTIDE SEQUENCE</scope>
    <source>
        <strain evidence="8">R24</strain>
    </source>
</reference>
<proteinExistence type="inferred from homology"/>
<dbReference type="PRINTS" id="PR00072">
    <property type="entry name" value="MALOXRDTASE"/>
</dbReference>
<dbReference type="PANTHER" id="PTHR23406">
    <property type="entry name" value="MALIC ENZYME-RELATED"/>
    <property type="match status" value="1"/>
</dbReference>
<feature type="compositionally biased region" description="Basic and acidic residues" evidence="5">
    <location>
        <begin position="553"/>
        <end position="573"/>
    </location>
</feature>
<evidence type="ECO:0000256" key="5">
    <source>
        <dbReference type="SAM" id="MobiDB-lite"/>
    </source>
</evidence>
<organism evidence="8">
    <name type="scientific">Ralstonia syzygii R24</name>
    <dbReference type="NCBI Taxonomy" id="907261"/>
    <lineage>
        <taxon>Bacteria</taxon>
        <taxon>Pseudomonadati</taxon>
        <taxon>Pseudomonadota</taxon>
        <taxon>Betaproteobacteria</taxon>
        <taxon>Burkholderiales</taxon>
        <taxon>Burkholderiaceae</taxon>
        <taxon>Ralstonia</taxon>
        <taxon>Ralstonia solanacearum species complex</taxon>
    </lineage>
</organism>
<dbReference type="GO" id="GO:0051287">
    <property type="term" value="F:NAD binding"/>
    <property type="evidence" value="ECO:0007669"/>
    <property type="project" value="InterPro"/>
</dbReference>
<dbReference type="SMART" id="SM01274">
    <property type="entry name" value="malic"/>
    <property type="match status" value="1"/>
</dbReference>
<evidence type="ECO:0000256" key="4">
    <source>
        <dbReference type="RuleBase" id="RU003427"/>
    </source>
</evidence>
<dbReference type="GO" id="GO:0006108">
    <property type="term" value="P:malate metabolic process"/>
    <property type="evidence" value="ECO:0007669"/>
    <property type="project" value="TreeGrafter"/>
</dbReference>
<dbReference type="InterPro" id="IPR036291">
    <property type="entry name" value="NAD(P)-bd_dom_sf"/>
</dbReference>
<dbReference type="AlphaFoldDB" id="G3A019"/>
<name>G3A019_9RALS</name>
<dbReference type="Gene3D" id="3.40.50.10380">
    <property type="entry name" value="Malic enzyme, N-terminal domain"/>
    <property type="match status" value="1"/>
</dbReference>
<feature type="region of interest" description="Disordered" evidence="5">
    <location>
        <begin position="694"/>
        <end position="714"/>
    </location>
</feature>
<dbReference type="PANTHER" id="PTHR23406:SF34">
    <property type="entry name" value="NAD-DEPENDENT MALIC ENZYME, MITOCHONDRIAL"/>
    <property type="match status" value="1"/>
</dbReference>
<evidence type="ECO:0000256" key="2">
    <source>
        <dbReference type="ARBA" id="ARBA00023002"/>
    </source>
</evidence>
<dbReference type="InterPro" id="IPR046346">
    <property type="entry name" value="Aminoacid_DH-like_N_sf"/>
</dbReference>
<evidence type="ECO:0000256" key="1">
    <source>
        <dbReference type="ARBA" id="ARBA00008785"/>
    </source>
</evidence>
<dbReference type="Gene3D" id="3.40.50.720">
    <property type="entry name" value="NAD(P)-binding Rossmann-like Domain"/>
    <property type="match status" value="1"/>
</dbReference>
<protein>
    <submittedName>
        <fullName evidence="8">Malate dehydrogenase (Oxaloacetate-decarboxylating) (NADP(+))</fullName>
        <ecNumber evidence="8">1.1.1.40</ecNumber>
    </submittedName>
</protein>
<feature type="domain" description="Malic enzyme N-terminal" evidence="7">
    <location>
        <begin position="87"/>
        <end position="270"/>
    </location>
</feature>
<evidence type="ECO:0000313" key="8">
    <source>
        <dbReference type="EMBL" id="CCA84500.1"/>
    </source>
</evidence>